<dbReference type="Pfam" id="PF00395">
    <property type="entry name" value="SLH"/>
    <property type="match status" value="2"/>
</dbReference>
<dbReference type="InterPro" id="IPR032599">
    <property type="entry name" value="YcdB/YcdC_rep_domain"/>
</dbReference>
<evidence type="ECO:0000259" key="2">
    <source>
        <dbReference type="PROSITE" id="PS51272"/>
    </source>
</evidence>
<feature type="signal peptide" evidence="1">
    <location>
        <begin position="1"/>
        <end position="26"/>
    </location>
</feature>
<feature type="chain" id="PRO_5045303299" description="SLH domain-containing protein" evidence="1">
    <location>
        <begin position="27"/>
        <end position="784"/>
    </location>
</feature>
<dbReference type="Pfam" id="PF16244">
    <property type="entry name" value="DUF4901"/>
    <property type="match status" value="2"/>
</dbReference>
<accession>A0ABX1ZUL3</accession>
<keyword evidence="1" id="KW-0732">Signal</keyword>
<evidence type="ECO:0000313" key="4">
    <source>
        <dbReference type="Proteomes" id="UP000618579"/>
    </source>
</evidence>
<protein>
    <recommendedName>
        <fullName evidence="2">SLH domain-containing protein</fullName>
    </recommendedName>
</protein>
<keyword evidence="4" id="KW-1185">Reference proteome</keyword>
<dbReference type="Proteomes" id="UP000618579">
    <property type="component" value="Unassembled WGS sequence"/>
</dbReference>
<feature type="domain" description="SLH" evidence="2">
    <location>
        <begin position="656"/>
        <end position="717"/>
    </location>
</feature>
<comment type="caution">
    <text evidence="3">The sequence shown here is derived from an EMBL/GenBank/DDBJ whole genome shotgun (WGS) entry which is preliminary data.</text>
</comment>
<dbReference type="RefSeq" id="WP_171685369.1">
    <property type="nucleotide sequence ID" value="NZ_WHNZ01000045.1"/>
</dbReference>
<dbReference type="EMBL" id="WHNZ01000045">
    <property type="protein sequence ID" value="NOV02539.1"/>
    <property type="molecule type" value="Genomic_DNA"/>
</dbReference>
<evidence type="ECO:0000313" key="3">
    <source>
        <dbReference type="EMBL" id="NOV02539.1"/>
    </source>
</evidence>
<gene>
    <name evidence="3" type="ORF">GC097_21285</name>
</gene>
<organism evidence="3 4">
    <name type="scientific">Paenibacillus planticolens</name>
    <dbReference type="NCBI Taxonomy" id="2654976"/>
    <lineage>
        <taxon>Bacteria</taxon>
        <taxon>Bacillati</taxon>
        <taxon>Bacillota</taxon>
        <taxon>Bacilli</taxon>
        <taxon>Bacillales</taxon>
        <taxon>Paenibacillaceae</taxon>
        <taxon>Paenibacillus</taxon>
    </lineage>
</organism>
<dbReference type="InterPro" id="IPR001119">
    <property type="entry name" value="SLH_dom"/>
</dbReference>
<evidence type="ECO:0000256" key="1">
    <source>
        <dbReference type="SAM" id="SignalP"/>
    </source>
</evidence>
<sequence>MKLVKQAGTLALASSLLLTAAPAVWANEVSVGSKAISLPVMPGGDAKTLDAKITKEQALERAKAYITLPEGYTFQSISLNAYYGINGRNFPTWNINYVKKVKDQNYGYMNVAINGMDGSLTSYSMNDNDPDRKPSYPPKVDFKAAKDVASAFIAKVNPDKQKELIYNDSEEKAFRTPLNGNYQYNIRYDRAVDGVPFAINGISVSVNGEGQVTSYNFNWMDNVTFQQNVTPVTKEKAAQLFRDKADLSLVYQIPYGAKGKKLPIISYMMNAFSLNAVTGDVWQAVPQTEESKPLTDKPLAERPTATLNLTKDEAVKKVSSVFNLSSNYKLQEASYNEGTNPETEETNSSWNLSWNTVSENDPTGKLGSGSAWAGVNSKTGEITNFNSYVPYGPDTAKEIEGKISLEEAVAKSIDFVKKQIPAYTDQLVLSKQSAKDYPEEQLKHMRNWDIRFNRVIDGVAAGYEAVSIGIDRVTGQIVNYQFGLSDMTYPSQKPEVLALDTAKDLWLSQFDIQLNYVLENGGYNGVIPIEKYNVMVAAGEIPPTAVPTNANEKVEAKLVYSLIPKFNREAFLLDAQTGKWRNSQTGEAMSLDKVTVSDIDSHWAKNELQLMVDYQALDVKDGKVNPDQLIKRGELVKMLVIAMNGGNGGIYYGAERKASFVDVGSASPYFAYVENAVDRGLLEVGSEFNPEATLDREEVAKLIVKALGYQNLAKFDGVFNNRFSDAAEIKQVGVAAIVVGLNIMSLDGGKFAPKQEVSKAQAASAFYRFLQKRAELQDSPRYYY</sequence>
<reference evidence="3 4" key="1">
    <citation type="submission" date="2019-10" db="EMBL/GenBank/DDBJ databases">
        <title>Description of Paenibacillus pedi sp. nov.</title>
        <authorList>
            <person name="Carlier A."/>
            <person name="Qi S."/>
        </authorList>
    </citation>
    <scope>NUCLEOTIDE SEQUENCE [LARGE SCALE GENOMIC DNA]</scope>
    <source>
        <strain evidence="3 4">LMG 31457</strain>
    </source>
</reference>
<dbReference type="PROSITE" id="PS51272">
    <property type="entry name" value="SLH"/>
    <property type="match status" value="2"/>
</dbReference>
<proteinExistence type="predicted"/>
<feature type="domain" description="SLH" evidence="2">
    <location>
        <begin position="591"/>
        <end position="653"/>
    </location>
</feature>
<name>A0ABX1ZUL3_9BACL</name>